<gene>
    <name evidence="6" type="ORF">QYM36_012924</name>
</gene>
<dbReference type="SUPFAM" id="SSF81338">
    <property type="entry name" value="Aquaporin-like"/>
    <property type="match status" value="1"/>
</dbReference>
<feature type="transmembrane region" description="Helical" evidence="5">
    <location>
        <begin position="67"/>
        <end position="96"/>
    </location>
</feature>
<feature type="transmembrane region" description="Helical" evidence="5">
    <location>
        <begin position="108"/>
        <end position="131"/>
    </location>
</feature>
<name>A0AA88HH38_ARTSF</name>
<reference evidence="6" key="1">
    <citation type="submission" date="2023-07" db="EMBL/GenBank/DDBJ databases">
        <title>Chromosome-level genome assembly of Artemia franciscana.</title>
        <authorList>
            <person name="Jo E."/>
        </authorList>
    </citation>
    <scope>NUCLEOTIDE SEQUENCE</scope>
    <source>
        <tissue evidence="6">Whole body</tissue>
    </source>
</reference>
<dbReference type="InterPro" id="IPR023271">
    <property type="entry name" value="Aquaporin-like"/>
</dbReference>
<evidence type="ECO:0000256" key="1">
    <source>
        <dbReference type="ARBA" id="ARBA00004141"/>
    </source>
</evidence>
<dbReference type="GO" id="GO:0005737">
    <property type="term" value="C:cytoplasm"/>
    <property type="evidence" value="ECO:0007669"/>
    <property type="project" value="TreeGrafter"/>
</dbReference>
<accession>A0AA88HH38</accession>
<dbReference type="PANTHER" id="PTHR21191:SF16">
    <property type="entry name" value="AQUAPORIN"/>
    <property type="match status" value="1"/>
</dbReference>
<dbReference type="PANTHER" id="PTHR21191">
    <property type="entry name" value="AQUAPORIN"/>
    <property type="match status" value="1"/>
</dbReference>
<dbReference type="AlphaFoldDB" id="A0AA88HH38"/>
<keyword evidence="3 5" id="KW-1133">Transmembrane helix</keyword>
<keyword evidence="4 5" id="KW-0472">Membrane</keyword>
<dbReference type="Gene3D" id="1.20.1080.10">
    <property type="entry name" value="Glycerol uptake facilitator protein"/>
    <property type="match status" value="1"/>
</dbReference>
<dbReference type="PIRSF" id="PIRSF017529">
    <property type="entry name" value="Aquaporin_11/12"/>
    <property type="match status" value="1"/>
</dbReference>
<evidence type="ECO:0000256" key="2">
    <source>
        <dbReference type="ARBA" id="ARBA00022692"/>
    </source>
</evidence>
<comment type="caution">
    <text evidence="6">The sequence shown here is derived from an EMBL/GenBank/DDBJ whole genome shotgun (WGS) entry which is preliminary data.</text>
</comment>
<dbReference type="Proteomes" id="UP001187531">
    <property type="component" value="Unassembled WGS sequence"/>
</dbReference>
<dbReference type="GO" id="GO:0016020">
    <property type="term" value="C:membrane"/>
    <property type="evidence" value="ECO:0007669"/>
    <property type="project" value="UniProtKB-SubCell"/>
</dbReference>
<dbReference type="InterPro" id="IPR016697">
    <property type="entry name" value="Aquaporin_11/12"/>
</dbReference>
<evidence type="ECO:0000256" key="4">
    <source>
        <dbReference type="ARBA" id="ARBA00023136"/>
    </source>
</evidence>
<evidence type="ECO:0000256" key="5">
    <source>
        <dbReference type="PIRNR" id="PIRNR017529"/>
    </source>
</evidence>
<evidence type="ECO:0000313" key="6">
    <source>
        <dbReference type="EMBL" id="KAK2709070.1"/>
    </source>
</evidence>
<dbReference type="GO" id="GO:0015267">
    <property type="term" value="F:channel activity"/>
    <property type="evidence" value="ECO:0007669"/>
    <property type="project" value="TreeGrafter"/>
</dbReference>
<sequence length="265" mass="28384">MAMDIEALVISVSYIVLTSAFCFYVRKAVESYVTAEPSRFICLEFLATAEMCATGFELLVIAEAHGLWIYAVCLFLFTIYFSKCCGEACACPYIYIENYLSGSIDSTRAVLAIAAEIAGGLAVFQYVNALWSLGLELHHVGRSVWICEAALQVPVLLGALAEGIGTCLCRLSSKALSDTDVSVSFALDSFIGTSIVLAAWNFSGGYFNPALATSMKYGCLGHTAAEHFMVYWIGATAGAVAAQYLYNQPIVKSLLTGGIGPQKAD</sequence>
<keyword evidence="2 5" id="KW-0812">Transmembrane</keyword>
<feature type="transmembrane region" description="Helical" evidence="5">
    <location>
        <begin position="7"/>
        <end position="26"/>
    </location>
</feature>
<feature type="transmembrane region" description="Helical" evidence="5">
    <location>
        <begin position="228"/>
        <end position="246"/>
    </location>
</feature>
<keyword evidence="7" id="KW-1185">Reference proteome</keyword>
<protein>
    <recommendedName>
        <fullName evidence="5">Aquaporin</fullName>
    </recommendedName>
</protein>
<comment type="subcellular location">
    <subcellularLocation>
        <location evidence="1">Membrane</location>
        <topology evidence="1">Multi-pass membrane protein</topology>
    </subcellularLocation>
</comment>
<evidence type="ECO:0000256" key="3">
    <source>
        <dbReference type="ARBA" id="ARBA00022989"/>
    </source>
</evidence>
<evidence type="ECO:0000313" key="7">
    <source>
        <dbReference type="Proteomes" id="UP001187531"/>
    </source>
</evidence>
<feature type="transmembrane region" description="Helical" evidence="5">
    <location>
        <begin position="183"/>
        <end position="208"/>
    </location>
</feature>
<proteinExistence type="inferred from homology"/>
<organism evidence="6 7">
    <name type="scientific">Artemia franciscana</name>
    <name type="common">Brine shrimp</name>
    <name type="synonym">Artemia sanfranciscana</name>
    <dbReference type="NCBI Taxonomy" id="6661"/>
    <lineage>
        <taxon>Eukaryota</taxon>
        <taxon>Metazoa</taxon>
        <taxon>Ecdysozoa</taxon>
        <taxon>Arthropoda</taxon>
        <taxon>Crustacea</taxon>
        <taxon>Branchiopoda</taxon>
        <taxon>Anostraca</taxon>
        <taxon>Artemiidae</taxon>
        <taxon>Artemia</taxon>
    </lineage>
</organism>
<dbReference type="EMBL" id="JAVRJZ010000017">
    <property type="protein sequence ID" value="KAK2709070.1"/>
    <property type="molecule type" value="Genomic_DNA"/>
</dbReference>
<dbReference type="InterPro" id="IPR051883">
    <property type="entry name" value="AQP11/12_channel"/>
</dbReference>
<comment type="similarity">
    <text evidence="5">Belongs to the MIP/aquaporin (TC 1.A.8) family.</text>
</comment>